<dbReference type="EMBL" id="CP031188">
    <property type="protein sequence ID" value="AXG73839.1"/>
    <property type="molecule type" value="Genomic_DNA"/>
</dbReference>
<name>A0A345HB79_9FLAO</name>
<evidence type="ECO:0000313" key="3">
    <source>
        <dbReference type="Proteomes" id="UP000253951"/>
    </source>
</evidence>
<keyword evidence="3" id="KW-1185">Reference proteome</keyword>
<evidence type="ECO:0000259" key="1">
    <source>
        <dbReference type="Pfam" id="PF13648"/>
    </source>
</evidence>
<proteinExistence type="predicted"/>
<dbReference type="KEGG" id="fat:DVK85_06140"/>
<dbReference type="Proteomes" id="UP000253951">
    <property type="component" value="Chromosome"/>
</dbReference>
<dbReference type="Pfam" id="PF13648">
    <property type="entry name" value="Lipocalin_4"/>
    <property type="match status" value="1"/>
</dbReference>
<sequence length="128" mass="14196">MLFLTACSGGDDSPAPVQNTDTTQLLGKWKIYKAEYENSEPVLYESNGACGREILEFQNDGEVSETLYIDDDCQFGGSGSYSWWVLENGAVAMGAQNSYHHIITVNGNELMVDATQEAGYKKYYNKLN</sequence>
<gene>
    <name evidence="2" type="ORF">DVK85_06140</name>
</gene>
<accession>A0A345HB79</accession>
<dbReference type="AlphaFoldDB" id="A0A345HB79"/>
<feature type="domain" description="Lipocalin-like" evidence="1">
    <location>
        <begin position="25"/>
        <end position="110"/>
    </location>
</feature>
<dbReference type="InterPro" id="IPR024311">
    <property type="entry name" value="Lipocalin-like"/>
</dbReference>
<dbReference type="SUPFAM" id="SSF50814">
    <property type="entry name" value="Lipocalins"/>
    <property type="match status" value="1"/>
</dbReference>
<dbReference type="InterPro" id="IPR012674">
    <property type="entry name" value="Calycin"/>
</dbReference>
<organism evidence="2 3">
    <name type="scientific">Flavobacterium arcticum</name>
    <dbReference type="NCBI Taxonomy" id="1784713"/>
    <lineage>
        <taxon>Bacteria</taxon>
        <taxon>Pseudomonadati</taxon>
        <taxon>Bacteroidota</taxon>
        <taxon>Flavobacteriia</taxon>
        <taxon>Flavobacteriales</taxon>
        <taxon>Flavobacteriaceae</taxon>
        <taxon>Flavobacterium</taxon>
    </lineage>
</organism>
<protein>
    <recommendedName>
        <fullName evidence="1">Lipocalin-like domain-containing protein</fullName>
    </recommendedName>
</protein>
<evidence type="ECO:0000313" key="2">
    <source>
        <dbReference type="EMBL" id="AXG73839.1"/>
    </source>
</evidence>
<reference evidence="2 3" key="1">
    <citation type="submission" date="2018-07" db="EMBL/GenBank/DDBJ databases">
        <title>Complete genome sequence of Flavobacterium arcticum type strain SM1502T.</title>
        <authorList>
            <person name="Li Y."/>
            <person name="Li D.-D."/>
        </authorList>
    </citation>
    <scope>NUCLEOTIDE SEQUENCE [LARGE SCALE GENOMIC DNA]</scope>
    <source>
        <strain evidence="2 3">SM1502</strain>
    </source>
</reference>